<feature type="coiled-coil region" evidence="3">
    <location>
        <begin position="109"/>
        <end position="136"/>
    </location>
</feature>
<dbReference type="Pfam" id="PF25876">
    <property type="entry name" value="HH_MFP_RND"/>
    <property type="match status" value="1"/>
</dbReference>
<dbReference type="Gene3D" id="2.40.50.100">
    <property type="match status" value="1"/>
</dbReference>
<protein>
    <submittedName>
        <fullName evidence="6">ABC exporter membrane fusion protein</fullName>
    </submittedName>
</protein>
<evidence type="ECO:0000256" key="4">
    <source>
        <dbReference type="SAM" id="Phobius"/>
    </source>
</evidence>
<dbReference type="InterPro" id="IPR058624">
    <property type="entry name" value="MdtA-like_HH"/>
</dbReference>
<name>A0A7H0EY50_9CYAN</name>
<dbReference type="InterPro" id="IPR014315">
    <property type="entry name" value="ABC_heterocyst_DevB"/>
</dbReference>
<comment type="subcellular location">
    <subcellularLocation>
        <location evidence="1">Cell envelope</location>
    </subcellularLocation>
</comment>
<reference evidence="6 7" key="1">
    <citation type="submission" date="2020-08" db="EMBL/GenBank/DDBJ databases">
        <title>Complete genome sequence of Raphidiopsis curvispora isolated from drinking water reservoir in South Korea.</title>
        <authorList>
            <person name="Jeong J."/>
        </authorList>
    </citation>
    <scope>NUCLEOTIDE SEQUENCE [LARGE SCALE GENOMIC DNA]</scope>
    <source>
        <strain evidence="6 7">GIHE-G1</strain>
    </source>
</reference>
<evidence type="ECO:0000256" key="2">
    <source>
        <dbReference type="ARBA" id="ARBA00023054"/>
    </source>
</evidence>
<evidence type="ECO:0000256" key="3">
    <source>
        <dbReference type="SAM" id="Coils"/>
    </source>
</evidence>
<dbReference type="Gene3D" id="1.10.287.470">
    <property type="entry name" value="Helix hairpin bin"/>
    <property type="match status" value="1"/>
</dbReference>
<feature type="transmembrane region" description="Helical" evidence="4">
    <location>
        <begin position="12"/>
        <end position="34"/>
    </location>
</feature>
<dbReference type="PANTHER" id="PTHR32347:SF27">
    <property type="entry name" value="RND EFFLUX PUMP MEMBRANE FUSION PROTEIN BARREL-SANDWICH DOMAIN-CONTAINING PROTEIN"/>
    <property type="match status" value="1"/>
</dbReference>
<dbReference type="NCBIfam" id="TIGR02971">
    <property type="entry name" value="heterocyst_DevB"/>
    <property type="match status" value="1"/>
</dbReference>
<keyword evidence="4" id="KW-0472">Membrane</keyword>
<keyword evidence="4" id="KW-1133">Transmembrane helix</keyword>
<dbReference type="GO" id="GO:0030313">
    <property type="term" value="C:cell envelope"/>
    <property type="evidence" value="ECO:0007669"/>
    <property type="project" value="UniProtKB-SubCell"/>
</dbReference>
<dbReference type="Proteomes" id="UP000516013">
    <property type="component" value="Chromosome"/>
</dbReference>
<evidence type="ECO:0000313" key="7">
    <source>
        <dbReference type="Proteomes" id="UP000516013"/>
    </source>
</evidence>
<dbReference type="PRINTS" id="PR01490">
    <property type="entry name" value="RTXTOXIND"/>
</dbReference>
<accession>A0A7H0EY50</accession>
<keyword evidence="7" id="KW-1185">Reference proteome</keyword>
<evidence type="ECO:0000256" key="1">
    <source>
        <dbReference type="ARBA" id="ARBA00004196"/>
    </source>
</evidence>
<gene>
    <name evidence="6" type="ORF">IAR63_12550</name>
</gene>
<dbReference type="InterPro" id="IPR050465">
    <property type="entry name" value="UPF0194_transport"/>
</dbReference>
<organism evidence="6 7">
    <name type="scientific">Cylindrospermopsis curvispora GIHE-G1</name>
    <dbReference type="NCBI Taxonomy" id="2666332"/>
    <lineage>
        <taxon>Bacteria</taxon>
        <taxon>Bacillati</taxon>
        <taxon>Cyanobacteriota</taxon>
        <taxon>Cyanophyceae</taxon>
        <taxon>Nostocales</taxon>
        <taxon>Aphanizomenonaceae</taxon>
        <taxon>Cylindrospermopsis</taxon>
    </lineage>
</organism>
<evidence type="ECO:0000259" key="5">
    <source>
        <dbReference type="Pfam" id="PF25876"/>
    </source>
</evidence>
<dbReference type="SUPFAM" id="SSF111369">
    <property type="entry name" value="HlyD-like secretion proteins"/>
    <property type="match status" value="3"/>
</dbReference>
<feature type="domain" description="Multidrug resistance protein MdtA-like alpha-helical hairpin" evidence="5">
    <location>
        <begin position="181"/>
        <end position="238"/>
    </location>
</feature>
<keyword evidence="2 3" id="KW-0175">Coiled coil</keyword>
<dbReference type="EMBL" id="CP060822">
    <property type="protein sequence ID" value="QNP28716.1"/>
    <property type="molecule type" value="Genomic_DNA"/>
</dbReference>
<dbReference type="AlphaFoldDB" id="A0A7H0EY50"/>
<sequence>MVGDLESKPNPQVLRSLVILGTAIIMGVGGLQLYKILLTQHSKANQTPTSESTIPPIHTVTALGRLEPRGKVIKLSASTLTQGSRVERLLVKEGDMVKVGQIIAILDNKPRLQAAYEEAEAAIKIAQINVEKVQQGAKIGELNAQKAEIGRIEAQRVGDERGQETVVLRLEAQWQGETAVQRATINRLQVQLKNAQVELERYQQLYKDGAISQSLLDSKTLSVDTITQQLREATANLQRIDNTSRKQIEEAKTALNRIRSTGGEQIISAKAILNKIAEVRPIDIAAARAELNRAKAAAQQAKVNLDQAYIKSPQKGVVFEIHTRAGELVGNEGIVEIGETSQMYAVAEVYQSDISKILPQQQVKISSSSLEGELQGSVERIGWEVKRQNVINSDPSENIDARVVEVYIKLDHLSSQKAQKLTNLQIKAVIHL</sequence>
<feature type="coiled-coil region" evidence="3">
    <location>
        <begin position="284"/>
        <end position="311"/>
    </location>
</feature>
<dbReference type="Gene3D" id="2.40.30.170">
    <property type="match status" value="1"/>
</dbReference>
<proteinExistence type="predicted"/>
<keyword evidence="4" id="KW-0812">Transmembrane</keyword>
<evidence type="ECO:0000313" key="6">
    <source>
        <dbReference type="EMBL" id="QNP28716.1"/>
    </source>
</evidence>
<dbReference type="PANTHER" id="PTHR32347">
    <property type="entry name" value="EFFLUX SYSTEM COMPONENT YKNX-RELATED"/>
    <property type="match status" value="1"/>
</dbReference>
<feature type="coiled-coil region" evidence="3">
    <location>
        <begin position="185"/>
        <end position="250"/>
    </location>
</feature>
<dbReference type="KEGG" id="ccur:IAR63_12550"/>
<dbReference type="RefSeq" id="WP_187705506.1">
    <property type="nucleotide sequence ID" value="NZ_CP060822.1"/>
</dbReference>